<comment type="caution">
    <text evidence="2">The sequence shown here is derived from an EMBL/GenBank/DDBJ whole genome shotgun (WGS) entry which is preliminary data.</text>
</comment>
<name>A0A833YHL8_9CHIR</name>
<protein>
    <submittedName>
        <fullName evidence="2">Uncharacterized protein</fullName>
    </submittedName>
</protein>
<proteinExistence type="predicted"/>
<accession>A0A833YHL8</accession>
<evidence type="ECO:0000313" key="3">
    <source>
        <dbReference type="Proteomes" id="UP000664940"/>
    </source>
</evidence>
<sequence>MCFRTFRRAPRCIGWAHKAPPTPLSLRRAGPTTWRWSRQHRTTPSHSRQAKWLPASPGPASREGNDPSHAWHAWVQSQGVEYRSGGVECRPRGVECRPRGVECRPRDEYRPRGVEYRPRGVECRPRGGVQTFKGTAEASARPLPRQWVPPHPAAAPSWFLCCCQALGGSAPLDRGLTRLV</sequence>
<evidence type="ECO:0000313" key="2">
    <source>
        <dbReference type="EMBL" id="KAF6073415.1"/>
    </source>
</evidence>
<dbReference type="EMBL" id="JABVXQ010000016">
    <property type="protein sequence ID" value="KAF6073415.1"/>
    <property type="molecule type" value="Genomic_DNA"/>
</dbReference>
<organism evidence="2 3">
    <name type="scientific">Phyllostomus discolor</name>
    <name type="common">pale spear-nosed bat</name>
    <dbReference type="NCBI Taxonomy" id="89673"/>
    <lineage>
        <taxon>Eukaryota</taxon>
        <taxon>Metazoa</taxon>
        <taxon>Chordata</taxon>
        <taxon>Craniata</taxon>
        <taxon>Vertebrata</taxon>
        <taxon>Euteleostomi</taxon>
        <taxon>Mammalia</taxon>
        <taxon>Eutheria</taxon>
        <taxon>Laurasiatheria</taxon>
        <taxon>Chiroptera</taxon>
        <taxon>Yangochiroptera</taxon>
        <taxon>Phyllostomidae</taxon>
        <taxon>Phyllostominae</taxon>
        <taxon>Phyllostomus</taxon>
    </lineage>
</organism>
<reference evidence="2 3" key="1">
    <citation type="journal article" date="2020" name="Nature">
        <title>Six reference-quality genomes reveal evolution of bat adaptations.</title>
        <authorList>
            <person name="Jebb D."/>
            <person name="Huang Z."/>
            <person name="Pippel M."/>
            <person name="Hughes G.M."/>
            <person name="Lavrichenko K."/>
            <person name="Devanna P."/>
            <person name="Winkler S."/>
            <person name="Jermiin L.S."/>
            <person name="Skirmuntt E.C."/>
            <person name="Katzourakis A."/>
            <person name="Burkitt-Gray L."/>
            <person name="Ray D.A."/>
            <person name="Sullivan K.A.M."/>
            <person name="Roscito J.G."/>
            <person name="Kirilenko B.M."/>
            <person name="Davalos L.M."/>
            <person name="Corthals A.P."/>
            <person name="Power M.L."/>
            <person name="Jones G."/>
            <person name="Ransome R.D."/>
            <person name="Dechmann D.K.N."/>
            <person name="Locatelli A.G."/>
            <person name="Puechmaille S.J."/>
            <person name="Fedrigo O."/>
            <person name="Jarvis E.D."/>
            <person name="Hiller M."/>
            <person name="Vernes S.C."/>
            <person name="Myers E.W."/>
            <person name="Teeling E.C."/>
        </authorList>
    </citation>
    <scope>NUCLEOTIDE SEQUENCE [LARGE SCALE GENOMIC DNA]</scope>
    <source>
        <strain evidence="2">Bat1K_MPI-CBG_1</strain>
    </source>
</reference>
<evidence type="ECO:0000256" key="1">
    <source>
        <dbReference type="SAM" id="MobiDB-lite"/>
    </source>
</evidence>
<gene>
    <name evidence="2" type="ORF">HJG60_009548</name>
</gene>
<feature type="region of interest" description="Disordered" evidence="1">
    <location>
        <begin position="23"/>
        <end position="68"/>
    </location>
</feature>
<dbReference type="Proteomes" id="UP000664940">
    <property type="component" value="Unassembled WGS sequence"/>
</dbReference>
<dbReference type="AlphaFoldDB" id="A0A833YHL8"/>